<evidence type="ECO:0000313" key="3">
    <source>
        <dbReference type="EMBL" id="KAA8482590.1"/>
    </source>
</evidence>
<evidence type="ECO:0000256" key="1">
    <source>
        <dbReference type="SAM" id="MobiDB-lite"/>
    </source>
</evidence>
<feature type="region of interest" description="Disordered" evidence="1">
    <location>
        <begin position="501"/>
        <end position="548"/>
    </location>
</feature>
<dbReference type="OrthoDB" id="1191296at2"/>
<dbReference type="PANTHER" id="PTHR32305">
    <property type="match status" value="1"/>
</dbReference>
<dbReference type="NCBIfam" id="TIGR03696">
    <property type="entry name" value="Rhs_assc_core"/>
    <property type="match status" value="1"/>
</dbReference>
<dbReference type="PANTHER" id="PTHR32305:SF15">
    <property type="entry name" value="PROTEIN RHSA-RELATED"/>
    <property type="match status" value="1"/>
</dbReference>
<dbReference type="Gene3D" id="2.180.10.10">
    <property type="entry name" value="RHS repeat-associated core"/>
    <property type="match status" value="1"/>
</dbReference>
<reference evidence="3 4" key="1">
    <citation type="submission" date="2019-09" db="EMBL/GenBank/DDBJ databases">
        <title>Pararcticibacter amylolyticus gen. nov., sp. nov., isolated from a rottenly hemp rope, and reclassification of Pedobacter tournemirensis as Pararcticibacter tournemirensis comb. nov.</title>
        <authorList>
            <person name="Cai Y."/>
        </authorList>
    </citation>
    <scope>NUCLEOTIDE SEQUENCE [LARGE SCALE GENOMIC DNA]</scope>
    <source>
        <strain evidence="3 4">TF5-37.2-LB10</strain>
    </source>
</reference>
<dbReference type="RefSeq" id="WP_141816390.1">
    <property type="nucleotide sequence ID" value="NZ_VFPL01000001.1"/>
</dbReference>
<comment type="caution">
    <text evidence="3">The sequence shown here is derived from an EMBL/GenBank/DDBJ whole genome shotgun (WGS) entry which is preliminary data.</text>
</comment>
<gene>
    <name evidence="3" type="ORF">F1649_11475</name>
</gene>
<dbReference type="Pfam" id="PF05257">
    <property type="entry name" value="CHAP"/>
    <property type="match status" value="1"/>
</dbReference>
<proteinExistence type="predicted"/>
<name>A0A5M9H7N7_9SPHI</name>
<sequence>MGRKTHTWESINNATEVLLAKNTYNEVGQLWKKELHNGLQTTTYTYNERGWLSGSSSPKFDLKLRYNQTTKGALPQYNGNISEQEYTGDYSGNRWFTYQYDALNRLTTSAYNNSNLLGEQLAYDKMGNITSLTRGNYGTLGYVYDGNRLSSVSGFKAGSYGYDANGNATTDGTRGVTITYNELNLPLQVSGTGTAAYTYDAAGNKLRSVQGGTTRDYIGGIQYTNGVIDFIQTEEGRAVRKSDGSYAYEYNLKDHLGNTRVVIDDNGNNTQRVVQEDEYYAFGLNVGRYTLGNKNNYLYNGKEKQDVLTDEYDYGARFYDPVIGRFTTVDPKAELYRMGSTYLYGANNPIRFIDINGEGPGDRIKAARSMTGTPYKQETGSNRTANTPEGRKYMDCSEFVSRVLAADQVTDGVKGMNTKDIKAFVGNKDQFEHSNTPEVGDIALWDGHVGIVTAVDKGGKIKLIHARGAGKDAKENPYAILPSQYRNSDFFGYYRPIEETPDGKLDGANMSTTTKPAKPEEDNRIYNGGTLKEAPVTSTRRTEEQGHN</sequence>
<dbReference type="EMBL" id="VWNE01000016">
    <property type="protein sequence ID" value="KAA8482590.1"/>
    <property type="molecule type" value="Genomic_DNA"/>
</dbReference>
<dbReference type="SUPFAM" id="SSF54001">
    <property type="entry name" value="Cysteine proteinases"/>
    <property type="match status" value="1"/>
</dbReference>
<dbReference type="Gene3D" id="3.90.1720.10">
    <property type="entry name" value="endopeptidase domain like (from Nostoc punctiforme)"/>
    <property type="match status" value="1"/>
</dbReference>
<dbReference type="InterPro" id="IPR050708">
    <property type="entry name" value="T6SS_VgrG/RHS"/>
</dbReference>
<dbReference type="AlphaFoldDB" id="A0A5M9H7N7"/>
<protein>
    <submittedName>
        <fullName evidence="3">CHAP domain-containing protein</fullName>
    </submittedName>
</protein>
<evidence type="ECO:0000259" key="2">
    <source>
        <dbReference type="Pfam" id="PF05257"/>
    </source>
</evidence>
<keyword evidence="4" id="KW-1185">Reference proteome</keyword>
<organism evidence="3 4">
    <name type="scientific">Arcticibacter tournemirensis</name>
    <dbReference type="NCBI Taxonomy" id="699437"/>
    <lineage>
        <taxon>Bacteria</taxon>
        <taxon>Pseudomonadati</taxon>
        <taxon>Bacteroidota</taxon>
        <taxon>Sphingobacteriia</taxon>
        <taxon>Sphingobacteriales</taxon>
        <taxon>Sphingobacteriaceae</taxon>
        <taxon>Arcticibacter</taxon>
    </lineage>
</organism>
<dbReference type="Proteomes" id="UP000322918">
    <property type="component" value="Unassembled WGS sequence"/>
</dbReference>
<dbReference type="InterPro" id="IPR038765">
    <property type="entry name" value="Papain-like_cys_pep_sf"/>
</dbReference>
<evidence type="ECO:0000313" key="4">
    <source>
        <dbReference type="Proteomes" id="UP000322918"/>
    </source>
</evidence>
<feature type="domain" description="Peptidase C51" evidence="2">
    <location>
        <begin position="389"/>
        <end position="465"/>
    </location>
</feature>
<accession>A0A5M9H7N7</accession>
<dbReference type="InterPro" id="IPR022385">
    <property type="entry name" value="Rhs_assc_core"/>
</dbReference>
<dbReference type="InterPro" id="IPR007921">
    <property type="entry name" value="CHAP_dom"/>
</dbReference>